<evidence type="ECO:0000313" key="2">
    <source>
        <dbReference type="EMBL" id="MDR6232564.1"/>
    </source>
</evidence>
<evidence type="ECO:0000256" key="1">
    <source>
        <dbReference type="SAM" id="Phobius"/>
    </source>
</evidence>
<organism evidence="2 3">
    <name type="scientific">Pseudomonas oryzihabitans</name>
    <dbReference type="NCBI Taxonomy" id="47885"/>
    <lineage>
        <taxon>Bacteria</taxon>
        <taxon>Pseudomonadati</taxon>
        <taxon>Pseudomonadota</taxon>
        <taxon>Gammaproteobacteria</taxon>
        <taxon>Pseudomonadales</taxon>
        <taxon>Pseudomonadaceae</taxon>
        <taxon>Pseudomonas</taxon>
    </lineage>
</organism>
<dbReference type="AlphaFoldDB" id="A0AAJ2BEG5"/>
<protein>
    <submittedName>
        <fullName evidence="2">Uncharacterized protein</fullName>
    </submittedName>
</protein>
<proteinExistence type="predicted"/>
<keyword evidence="1" id="KW-1133">Transmembrane helix</keyword>
<dbReference type="RefSeq" id="WP_309754416.1">
    <property type="nucleotide sequence ID" value="NZ_JAVJAF010000001.1"/>
</dbReference>
<sequence>MLEEDYENEALPAARRAPASDLNEMAVAIASAISMWALATLVAFVAGYHGSGPTDRVNLLTIAAGLLGFVIRRWQLKPRQRRLNRRRFLS</sequence>
<accession>A0AAJ2BEG5</accession>
<keyword evidence="1" id="KW-0472">Membrane</keyword>
<evidence type="ECO:0000313" key="3">
    <source>
        <dbReference type="Proteomes" id="UP001268036"/>
    </source>
</evidence>
<name>A0AAJ2BEG5_9PSED</name>
<dbReference type="EMBL" id="JAVJAF010000001">
    <property type="protein sequence ID" value="MDR6232564.1"/>
    <property type="molecule type" value="Genomic_DNA"/>
</dbReference>
<feature type="transmembrane region" description="Helical" evidence="1">
    <location>
        <begin position="57"/>
        <end position="76"/>
    </location>
</feature>
<comment type="caution">
    <text evidence="2">The sequence shown here is derived from an EMBL/GenBank/DDBJ whole genome shotgun (WGS) entry which is preliminary data.</text>
</comment>
<gene>
    <name evidence="2" type="ORF">QE440_000305</name>
</gene>
<reference evidence="2" key="1">
    <citation type="submission" date="2023-08" db="EMBL/GenBank/DDBJ databases">
        <title>Functional and genomic diversity of the sorghum phyllosphere microbiome.</title>
        <authorList>
            <person name="Shade A."/>
        </authorList>
    </citation>
    <scope>NUCLEOTIDE SEQUENCE</scope>
    <source>
        <strain evidence="2">SORGH_AS_0201</strain>
    </source>
</reference>
<feature type="transmembrane region" description="Helical" evidence="1">
    <location>
        <begin position="25"/>
        <end position="45"/>
    </location>
</feature>
<keyword evidence="1" id="KW-0812">Transmembrane</keyword>
<dbReference type="Proteomes" id="UP001268036">
    <property type="component" value="Unassembled WGS sequence"/>
</dbReference>